<dbReference type="EMBL" id="RIZG01000008">
    <property type="protein sequence ID" value="RNF49321.1"/>
    <property type="molecule type" value="Genomic_DNA"/>
</dbReference>
<dbReference type="SMART" id="SM00852">
    <property type="entry name" value="MoCF_biosynth"/>
    <property type="match status" value="1"/>
</dbReference>
<evidence type="ECO:0000256" key="4">
    <source>
        <dbReference type="ARBA" id="ARBA00023150"/>
    </source>
</evidence>
<dbReference type="PROSITE" id="PS01078">
    <property type="entry name" value="MOCF_BIOSYNTHESIS_1"/>
    <property type="match status" value="1"/>
</dbReference>
<feature type="domain" description="MoaB/Mog" evidence="6">
    <location>
        <begin position="14"/>
        <end position="158"/>
    </location>
</feature>
<evidence type="ECO:0000313" key="8">
    <source>
        <dbReference type="Proteomes" id="UP000280507"/>
    </source>
</evidence>
<dbReference type="OrthoDB" id="9784492at2"/>
<gene>
    <name evidence="7" type="primary">moaB</name>
    <name evidence="7" type="ORF">EBI00_13235</name>
</gene>
<sequence>MAKTSTPFRPLNISVLTVSDTRTIAEDTSGDALIELLTEAGHHLNERKLVKDDIYQMRAAVSQWIADQATHVVLITGGTGFYSRDSTPEAMTPLFDKTIEGFGELFRHLSFLEIGTSTIQSRAIAGLANQTLIFCLPGSTGACKTAWNGILKEQLDASHRPCNFVSLLIGPNTHSQLEA</sequence>
<evidence type="ECO:0000256" key="2">
    <source>
        <dbReference type="ARBA" id="ARBA00006112"/>
    </source>
</evidence>
<accession>A0A3M8Q198</accession>
<dbReference type="NCBIfam" id="TIGR02667">
    <property type="entry name" value="moaB_proteo"/>
    <property type="match status" value="1"/>
</dbReference>
<dbReference type="PANTHER" id="PTHR43232:SF2">
    <property type="entry name" value="MOLYBDENUM COFACTOR BIOSYNTHESIS PROTEIN B"/>
    <property type="match status" value="1"/>
</dbReference>
<name>A0A3M8Q198_9GAMM</name>
<reference evidence="7 8" key="1">
    <citation type="journal article" date="2012" name="Int. J. Syst. Evol. Microbiol.">
        <title>Marinomonas hwangdonensis sp. nov., isolated from seawater.</title>
        <authorList>
            <person name="Jung Y.T."/>
            <person name="Oh T.K."/>
            <person name="Yoon J.H."/>
        </authorList>
    </citation>
    <scope>NUCLEOTIDE SEQUENCE [LARGE SCALE GENOMIC DNA]</scope>
    <source>
        <strain evidence="7 8">HDW-15</strain>
    </source>
</reference>
<dbReference type="InterPro" id="IPR008284">
    <property type="entry name" value="MoCF_biosynth_CS"/>
</dbReference>
<dbReference type="Proteomes" id="UP000280507">
    <property type="component" value="Unassembled WGS sequence"/>
</dbReference>
<dbReference type="GO" id="GO:0006777">
    <property type="term" value="P:Mo-molybdopterin cofactor biosynthetic process"/>
    <property type="evidence" value="ECO:0007669"/>
    <property type="project" value="UniProtKB-UniRule"/>
</dbReference>
<dbReference type="InterPro" id="IPR001453">
    <property type="entry name" value="MoaB/Mog_dom"/>
</dbReference>
<keyword evidence="8" id="KW-1185">Reference proteome</keyword>
<comment type="caution">
    <text evidence="7">The sequence shown here is derived from an EMBL/GenBank/DDBJ whole genome shotgun (WGS) entry which is preliminary data.</text>
</comment>
<dbReference type="RefSeq" id="WP_123096416.1">
    <property type="nucleotide sequence ID" value="NZ_RIZG01000008.1"/>
</dbReference>
<dbReference type="NCBIfam" id="TIGR00177">
    <property type="entry name" value="molyb_syn"/>
    <property type="match status" value="1"/>
</dbReference>
<comment type="function">
    <text evidence="5">May be involved in the biosynthesis of molybdopterin.</text>
</comment>
<evidence type="ECO:0000256" key="1">
    <source>
        <dbReference type="ARBA" id="ARBA00005046"/>
    </source>
</evidence>
<evidence type="ECO:0000256" key="3">
    <source>
        <dbReference type="ARBA" id="ARBA00015262"/>
    </source>
</evidence>
<dbReference type="InterPro" id="IPR012245">
    <property type="entry name" value="MoaB"/>
</dbReference>
<dbReference type="Pfam" id="PF00994">
    <property type="entry name" value="MoCF_biosynth"/>
    <property type="match status" value="1"/>
</dbReference>
<dbReference type="UniPathway" id="UPA00344"/>
<dbReference type="PANTHER" id="PTHR43232">
    <property type="entry name" value="MOLYBDENUM COFACTOR BIOSYNTHESIS PROTEIN B"/>
    <property type="match status" value="1"/>
</dbReference>
<dbReference type="PIRSF" id="PIRSF006443">
    <property type="entry name" value="MoaB"/>
    <property type="match status" value="1"/>
</dbReference>
<dbReference type="InterPro" id="IPR013484">
    <property type="entry name" value="MoaB_proteobac"/>
</dbReference>
<evidence type="ECO:0000313" key="7">
    <source>
        <dbReference type="EMBL" id="RNF49321.1"/>
    </source>
</evidence>
<dbReference type="GO" id="GO:0005829">
    <property type="term" value="C:cytosol"/>
    <property type="evidence" value="ECO:0007669"/>
    <property type="project" value="TreeGrafter"/>
</dbReference>
<dbReference type="CDD" id="cd00886">
    <property type="entry name" value="MogA_MoaB"/>
    <property type="match status" value="1"/>
</dbReference>
<dbReference type="Gene3D" id="3.40.980.10">
    <property type="entry name" value="MoaB/Mog-like domain"/>
    <property type="match status" value="1"/>
</dbReference>
<keyword evidence="4 5" id="KW-0501">Molybdenum cofactor biosynthesis</keyword>
<comment type="similarity">
    <text evidence="2 5">Belongs to the MoaB/Mog family.</text>
</comment>
<proteinExistence type="inferred from homology"/>
<evidence type="ECO:0000259" key="6">
    <source>
        <dbReference type="SMART" id="SM00852"/>
    </source>
</evidence>
<protein>
    <recommendedName>
        <fullName evidence="3 5">Molybdenum cofactor biosynthesis protein B</fullName>
    </recommendedName>
</protein>
<organism evidence="7 8">
    <name type="scientific">Marinomonas hwangdonensis</name>
    <dbReference type="NCBI Taxonomy" id="1053647"/>
    <lineage>
        <taxon>Bacteria</taxon>
        <taxon>Pseudomonadati</taxon>
        <taxon>Pseudomonadota</taxon>
        <taxon>Gammaproteobacteria</taxon>
        <taxon>Oceanospirillales</taxon>
        <taxon>Oceanospirillaceae</taxon>
        <taxon>Marinomonas</taxon>
    </lineage>
</organism>
<dbReference type="SUPFAM" id="SSF53218">
    <property type="entry name" value="Molybdenum cofactor biosynthesis proteins"/>
    <property type="match status" value="1"/>
</dbReference>
<comment type="pathway">
    <text evidence="1 5">Cofactor biosynthesis; molybdopterin biosynthesis.</text>
</comment>
<dbReference type="AlphaFoldDB" id="A0A3M8Q198"/>
<evidence type="ECO:0000256" key="5">
    <source>
        <dbReference type="PIRNR" id="PIRNR006443"/>
    </source>
</evidence>
<dbReference type="InterPro" id="IPR036425">
    <property type="entry name" value="MoaB/Mog-like_dom_sf"/>
</dbReference>